<dbReference type="InterPro" id="IPR036761">
    <property type="entry name" value="TTHA0802/YceI-like_sf"/>
</dbReference>
<name>A0ABX1RAN2_9PSEU</name>
<evidence type="ECO:0000313" key="4">
    <source>
        <dbReference type="Proteomes" id="UP001296706"/>
    </source>
</evidence>
<dbReference type="PANTHER" id="PTHR34406">
    <property type="entry name" value="PROTEIN YCEI"/>
    <property type="match status" value="1"/>
</dbReference>
<proteinExistence type="inferred from homology"/>
<dbReference type="Proteomes" id="UP001296706">
    <property type="component" value="Unassembled WGS sequence"/>
</dbReference>
<gene>
    <name evidence="3" type="ORF">HF577_10230</name>
</gene>
<reference evidence="3 4" key="1">
    <citation type="submission" date="2020-04" db="EMBL/GenBank/DDBJ databases">
        <authorList>
            <person name="Klaysubun C."/>
            <person name="Duangmal K."/>
            <person name="Lipun K."/>
        </authorList>
    </citation>
    <scope>NUCLEOTIDE SEQUENCE [LARGE SCALE GENOMIC DNA]</scope>
    <source>
        <strain evidence="3 4">JCM 11839</strain>
    </source>
</reference>
<comment type="caution">
    <text evidence="3">The sequence shown here is derived from an EMBL/GenBank/DDBJ whole genome shotgun (WGS) entry which is preliminary data.</text>
</comment>
<evidence type="ECO:0000256" key="1">
    <source>
        <dbReference type="ARBA" id="ARBA00008812"/>
    </source>
</evidence>
<evidence type="ECO:0000259" key="2">
    <source>
        <dbReference type="Pfam" id="PF04264"/>
    </source>
</evidence>
<keyword evidence="4" id="KW-1185">Reference proteome</keyword>
<dbReference type="EMBL" id="JAAXKY010000024">
    <property type="protein sequence ID" value="NMH77462.1"/>
    <property type="molecule type" value="Genomic_DNA"/>
</dbReference>
<dbReference type="RefSeq" id="WP_169395537.1">
    <property type="nucleotide sequence ID" value="NZ_BAAAJH010000001.1"/>
</dbReference>
<evidence type="ECO:0000313" key="3">
    <source>
        <dbReference type="EMBL" id="NMH77462.1"/>
    </source>
</evidence>
<dbReference type="SUPFAM" id="SSF101874">
    <property type="entry name" value="YceI-like"/>
    <property type="match status" value="1"/>
</dbReference>
<dbReference type="PANTHER" id="PTHR34406:SF1">
    <property type="entry name" value="PROTEIN YCEI"/>
    <property type="match status" value="1"/>
</dbReference>
<accession>A0ABX1RAN2</accession>
<dbReference type="InterPro" id="IPR007372">
    <property type="entry name" value="Lipid/polyisoprenoid-bd_YceI"/>
</dbReference>
<sequence>MSIDIPPGRYALDPVHSSLQFATRFVGARVRGTFGELSGALEIAEDLTKSSVQVEIDVATVSTGDDHTGAFRVGFTASGRVSRSAFA</sequence>
<dbReference type="Pfam" id="PF04264">
    <property type="entry name" value="YceI"/>
    <property type="match status" value="1"/>
</dbReference>
<protein>
    <submittedName>
        <fullName evidence="3">YceI family protein</fullName>
    </submittedName>
</protein>
<comment type="similarity">
    <text evidence="1">Belongs to the UPF0312 family.</text>
</comment>
<dbReference type="Gene3D" id="2.40.128.110">
    <property type="entry name" value="Lipid/polyisoprenoid-binding, YceI-like"/>
    <property type="match status" value="1"/>
</dbReference>
<feature type="domain" description="Lipid/polyisoprenoid-binding YceI-like" evidence="2">
    <location>
        <begin position="10"/>
        <end position="66"/>
    </location>
</feature>
<organism evidence="3 4">
    <name type="scientific">Pseudonocardia xinjiangensis</name>
    <dbReference type="NCBI Taxonomy" id="75289"/>
    <lineage>
        <taxon>Bacteria</taxon>
        <taxon>Bacillati</taxon>
        <taxon>Actinomycetota</taxon>
        <taxon>Actinomycetes</taxon>
        <taxon>Pseudonocardiales</taxon>
        <taxon>Pseudonocardiaceae</taxon>
        <taxon>Pseudonocardia</taxon>
    </lineage>
</organism>